<dbReference type="GeneID" id="88177171"/>
<dbReference type="InterPro" id="IPR001680">
    <property type="entry name" value="WD40_rpt"/>
</dbReference>
<keyword evidence="3" id="KW-0677">Repeat</keyword>
<dbReference type="SMART" id="SM00320">
    <property type="entry name" value="WD40"/>
    <property type="match status" value="5"/>
</dbReference>
<feature type="compositionally biased region" description="Basic and acidic residues" evidence="5">
    <location>
        <begin position="91"/>
        <end position="101"/>
    </location>
</feature>
<keyword evidence="1" id="KW-0597">Phosphoprotein</keyword>
<dbReference type="InterPro" id="IPR020472">
    <property type="entry name" value="WD40_PAC1"/>
</dbReference>
<dbReference type="Pfam" id="PF00400">
    <property type="entry name" value="WD40"/>
    <property type="match status" value="3"/>
</dbReference>
<sequence length="583" mass="63832">MSGTLISSLVWVPRGRAAERPKRYQLDEDEIERVGKLGGPGVLEQLKSEMAAVEDGEEMEGGDDEGDWEDEDEEDGNEKAENDDDDDEKMDEDKEPEKPFDPNDLSAFKMEEYDEEESKGVAMGAFANIKGLTYYRDNEEDPYITLKEDAEDNEDEELTLVPTDSMIISARTTSDLSSLDFHVYADVDENLYAHHDLMLPAFPLCVEWLDFAPGPDANGAAPEGAKSGNYVAVGSFDPSIEIWDADLVDGLYPCAILGPSPSLEKPEAKPLGTGKKKRKQMVQPAANADYHVQPVLSLSWTPNHRNLLLSGSADGTIKLWDLTRESPMGAMRSWDKVHGGEKVQAVEWNRSIVGGLDKVCLSAGYDRTVKVWDGRAVDEAIGVQVASDIECVRWDPWEPYSFYVSLENGLILSYDSRVLSSSKSSPLTTSSAKSSGFLTTAQPKFTLSAHDGPASALDINPHIRGCILTAGMDKTVKIWNIQDEESEGIPGRKREINLATSRDLGLGRVFAARWSPDPETPLTVAAAGSKATLQVWDVASNPGARKAFGERLRRHGRELGEIKKSGGIVAVDGGEEEESEGEE</sequence>
<protein>
    <submittedName>
        <fullName evidence="6">Periodic tryptophan protein 1</fullName>
    </submittedName>
</protein>
<dbReference type="HOGENOM" id="CLU_023867_0_1_1"/>
<keyword evidence="2 4" id="KW-0853">WD repeat</keyword>
<gene>
    <name evidence="6" type="ORF">CNBG_0963</name>
</gene>
<dbReference type="InterPro" id="IPR019775">
    <property type="entry name" value="WD40_repeat_CS"/>
</dbReference>
<evidence type="ECO:0000256" key="3">
    <source>
        <dbReference type="ARBA" id="ARBA00022737"/>
    </source>
</evidence>
<dbReference type="AlphaFoldDB" id="A0A095C2K2"/>
<keyword evidence="7" id="KW-1185">Reference proteome</keyword>
<evidence type="ECO:0000256" key="2">
    <source>
        <dbReference type="ARBA" id="ARBA00022574"/>
    </source>
</evidence>
<evidence type="ECO:0000313" key="6">
    <source>
        <dbReference type="EMBL" id="KGB75125.1"/>
    </source>
</evidence>
<evidence type="ECO:0000256" key="1">
    <source>
        <dbReference type="ARBA" id="ARBA00022553"/>
    </source>
</evidence>
<dbReference type="RefSeq" id="XP_062881087.1">
    <property type="nucleotide sequence ID" value="XM_063025017.1"/>
</dbReference>
<dbReference type="VEuPathDB" id="FungiDB:CNBG_0963"/>
<evidence type="ECO:0000256" key="5">
    <source>
        <dbReference type="SAM" id="MobiDB-lite"/>
    </source>
</evidence>
<dbReference type="Proteomes" id="UP000029445">
    <property type="component" value="Chromosome 2"/>
</dbReference>
<dbReference type="GO" id="GO:0005634">
    <property type="term" value="C:nucleus"/>
    <property type="evidence" value="ECO:0007669"/>
    <property type="project" value="TreeGrafter"/>
</dbReference>
<reference evidence="6 7" key="2">
    <citation type="journal article" date="2018" name="Proc. Natl. Acad. Sci.">
        <title>RNAi is a critical determinant of centromere evolution in closely related fungi.</title>
        <authorList>
            <person name="Yadav V."/>
            <person name="Sun S."/>
            <person name="Billmyre R.B."/>
            <person name="Thimmappa B.C."/>
            <person name="Shea T."/>
            <person name="Lintner R."/>
            <person name="Bakkeren G."/>
            <person name="Cuomo C.A."/>
            <person name="Heitman J."/>
            <person name="Sanyal K."/>
        </authorList>
    </citation>
    <scope>NUCLEOTIDE SEQUENCE [LARGE SCALE GENOMIC DNA]</scope>
    <source>
        <strain evidence="6 7">R265</strain>
    </source>
</reference>
<dbReference type="OMA" id="CFVPRGV"/>
<dbReference type="InterPro" id="IPR044285">
    <property type="entry name" value="PWP1"/>
</dbReference>
<dbReference type="OrthoDB" id="270624at2759"/>
<dbReference type="STRING" id="294750.A0A095C2K2"/>
<dbReference type="EMBL" id="CP025760">
    <property type="protein sequence ID" value="KGB75125.1"/>
    <property type="molecule type" value="Genomic_DNA"/>
</dbReference>
<reference evidence="6 7" key="1">
    <citation type="journal article" date="2011" name="MBio">
        <title>Genome variation in Cryptococcus gattii, an emerging pathogen of immunocompetent hosts.</title>
        <authorList>
            <person name="D'Souza C.A."/>
            <person name="Kronstad J.W."/>
            <person name="Taylor G."/>
            <person name="Warren R."/>
            <person name="Yuen M."/>
            <person name="Hu G."/>
            <person name="Jung W.H."/>
            <person name="Sham A."/>
            <person name="Kidd S.E."/>
            <person name="Tangen K."/>
            <person name="Lee N."/>
            <person name="Zeilmaker T."/>
            <person name="Sawkins J."/>
            <person name="McVicker G."/>
            <person name="Shah S."/>
            <person name="Gnerre S."/>
            <person name="Griggs A."/>
            <person name="Zeng Q."/>
            <person name="Bartlett K."/>
            <person name="Li W."/>
            <person name="Wang X."/>
            <person name="Heitman J."/>
            <person name="Stajich J.E."/>
            <person name="Fraser J.A."/>
            <person name="Meyer W."/>
            <person name="Carter D."/>
            <person name="Schein J."/>
            <person name="Krzywinski M."/>
            <person name="Kwon-Chung K.J."/>
            <person name="Varma A."/>
            <person name="Wang J."/>
            <person name="Brunham R."/>
            <person name="Fyfe M."/>
            <person name="Ouellette B.F."/>
            <person name="Siddiqui A."/>
            <person name="Marra M."/>
            <person name="Jones S."/>
            <person name="Holt R."/>
            <person name="Birren B.W."/>
            <person name="Galagan J.E."/>
            <person name="Cuomo C.A."/>
        </authorList>
    </citation>
    <scope>NUCLEOTIDE SEQUENCE [LARGE SCALE GENOMIC DNA]</scope>
    <source>
        <strain evidence="6 7">R265</strain>
    </source>
</reference>
<dbReference type="InterPro" id="IPR036322">
    <property type="entry name" value="WD40_repeat_dom_sf"/>
</dbReference>
<feature type="repeat" description="WD" evidence="4">
    <location>
        <begin position="447"/>
        <end position="489"/>
    </location>
</feature>
<evidence type="ECO:0000313" key="7">
    <source>
        <dbReference type="Proteomes" id="UP000029445"/>
    </source>
</evidence>
<feature type="compositionally biased region" description="Acidic residues" evidence="5">
    <location>
        <begin position="52"/>
        <end position="90"/>
    </location>
</feature>
<dbReference type="PRINTS" id="PR00320">
    <property type="entry name" value="GPROTEINBRPT"/>
</dbReference>
<dbReference type="PANTHER" id="PTHR14091:SF0">
    <property type="entry name" value="PERIODIC TRYPTOPHAN PROTEIN 1 HOMOLOG"/>
    <property type="match status" value="1"/>
</dbReference>
<dbReference type="InterPro" id="IPR015943">
    <property type="entry name" value="WD40/YVTN_repeat-like_dom_sf"/>
</dbReference>
<evidence type="ECO:0000256" key="4">
    <source>
        <dbReference type="PROSITE-ProRule" id="PRU00221"/>
    </source>
</evidence>
<dbReference type="PROSITE" id="PS50082">
    <property type="entry name" value="WD_REPEATS_2"/>
    <property type="match status" value="2"/>
</dbReference>
<dbReference type="FunFam" id="2.130.10.10:FF:001111">
    <property type="entry name" value="Unplaced genomic scaffold supercont1.2, whole genome shotgun sequence"/>
    <property type="match status" value="1"/>
</dbReference>
<dbReference type="FunFam" id="2.130.10.10:FF:001189">
    <property type="entry name" value="Periodic tryptophan protein 1"/>
    <property type="match status" value="1"/>
</dbReference>
<dbReference type="PROSITE" id="PS50294">
    <property type="entry name" value="WD_REPEATS_REGION"/>
    <property type="match status" value="2"/>
</dbReference>
<accession>A0A095C2K2</accession>
<feature type="region of interest" description="Disordered" evidence="5">
    <location>
        <begin position="1"/>
        <end position="107"/>
    </location>
</feature>
<dbReference type="Gene3D" id="2.130.10.10">
    <property type="entry name" value="YVTN repeat-like/Quinoprotein amine dehydrogenase"/>
    <property type="match status" value="2"/>
</dbReference>
<dbReference type="GO" id="GO:0006364">
    <property type="term" value="P:rRNA processing"/>
    <property type="evidence" value="ECO:0007669"/>
    <property type="project" value="InterPro"/>
</dbReference>
<name>A0A095C2K2_CRYD2</name>
<feature type="compositionally biased region" description="Basic and acidic residues" evidence="5">
    <location>
        <begin position="16"/>
        <end position="26"/>
    </location>
</feature>
<organism evidence="6 7">
    <name type="scientific">Cryptococcus deuterogattii (strain R265)</name>
    <name type="common">Cryptococcus gattii VGII (strain R265)</name>
    <dbReference type="NCBI Taxonomy" id="294750"/>
    <lineage>
        <taxon>Eukaryota</taxon>
        <taxon>Fungi</taxon>
        <taxon>Dikarya</taxon>
        <taxon>Basidiomycota</taxon>
        <taxon>Agaricomycotina</taxon>
        <taxon>Tremellomycetes</taxon>
        <taxon>Tremellales</taxon>
        <taxon>Cryptococcaceae</taxon>
        <taxon>Cryptococcus</taxon>
        <taxon>Cryptococcus gattii species complex</taxon>
    </lineage>
</organism>
<dbReference type="PROSITE" id="PS00678">
    <property type="entry name" value="WD_REPEATS_1"/>
    <property type="match status" value="2"/>
</dbReference>
<dbReference type="KEGG" id="cdeu:CNBG_0963"/>
<feature type="repeat" description="WD" evidence="4">
    <location>
        <begin position="288"/>
        <end position="330"/>
    </location>
</feature>
<dbReference type="SUPFAM" id="SSF50978">
    <property type="entry name" value="WD40 repeat-like"/>
    <property type="match status" value="1"/>
</dbReference>
<dbReference type="PANTHER" id="PTHR14091">
    <property type="entry name" value="PERIODIC TRYPTOPHAN PROTEIN 1"/>
    <property type="match status" value="1"/>
</dbReference>
<proteinExistence type="predicted"/>